<evidence type="ECO:0000256" key="2">
    <source>
        <dbReference type="ARBA" id="ARBA00022670"/>
    </source>
</evidence>
<evidence type="ECO:0000256" key="1">
    <source>
        <dbReference type="ARBA" id="ARBA00007447"/>
    </source>
</evidence>
<dbReference type="GO" id="GO:0006508">
    <property type="term" value="P:proteolysis"/>
    <property type="evidence" value="ECO:0007669"/>
    <property type="project" value="UniProtKB-KW"/>
</dbReference>
<keyword evidence="3 9" id="KW-0064">Aspartyl protease</keyword>
<evidence type="ECO:0000256" key="10">
    <source>
        <dbReference type="SAM" id="SignalP"/>
    </source>
</evidence>
<keyword evidence="13" id="KW-1185">Reference proteome</keyword>
<dbReference type="EMBL" id="CH916374">
    <property type="protein sequence ID" value="EDV91535.1"/>
    <property type="molecule type" value="Genomic_DNA"/>
</dbReference>
<proteinExistence type="inferred from homology"/>
<dbReference type="InterPro" id="IPR033121">
    <property type="entry name" value="PEPTIDASE_A1"/>
</dbReference>
<dbReference type="GO" id="GO:0004190">
    <property type="term" value="F:aspartic-type endopeptidase activity"/>
    <property type="evidence" value="ECO:0007669"/>
    <property type="project" value="UniProtKB-KW"/>
</dbReference>
<dbReference type="HOGENOM" id="CLU_013253_3_2_1"/>
<gene>
    <name evidence="12" type="primary">Dgri\GH13499</name>
    <name evidence="12" type="ORF">Dgri_GH13499</name>
</gene>
<keyword evidence="10" id="KW-0732">Signal</keyword>
<name>B4JTV6_DROGR</name>
<feature type="chain" id="PRO_5002809448" evidence="10">
    <location>
        <begin position="18"/>
        <end position="366"/>
    </location>
</feature>
<dbReference type="FunFam" id="2.40.70.10:FF:000002">
    <property type="entry name" value="Vacuolar aspartic proteinase"/>
    <property type="match status" value="1"/>
</dbReference>
<dbReference type="SMR" id="B4JTV6"/>
<sequence>MLIFFYTLAVMSVLRVALEVQEKTMDSQLYVSLFALEKLQLVLENRENVEYYGRIGMGTPPQLFRVLFDTGSANTWLPSCNCPDNNIACQRHSRYKAHKSKSYVKNGHNFSIAYGNGHVSGYLSQDTIQVGDAIVPGLIFGETLSHHQSTFEGTTFDGIVGLGFSQIGWQNSTPFLELFCQQHQFERCIFSVYLRRMPGELYGGEIIFGGIDSSRYKGVLHYVPVSVVGYWQFEISAIFVDSRPFHGPVTAILDTGTSLILIPQTVFSQVQEAIGAKIKNDSYAVSCDRQGLLDIQFQIGDESFTLRPEDYVVRLETAEETTCTSGFAPIESSFWVLGDIFLARFYTVYDAEAKRIGLAEAVLDLD</sequence>
<dbReference type="GO" id="GO:0005764">
    <property type="term" value="C:lysosome"/>
    <property type="evidence" value="ECO:0007669"/>
    <property type="project" value="TreeGrafter"/>
</dbReference>
<dbReference type="AlphaFoldDB" id="B4JTV6"/>
<dbReference type="eggNOG" id="KOG1339">
    <property type="taxonomic scope" value="Eukaryota"/>
</dbReference>
<protein>
    <submittedName>
        <fullName evidence="12">GH13499</fullName>
    </submittedName>
</protein>
<dbReference type="MEROPS" id="A01.A66"/>
<organism evidence="13">
    <name type="scientific">Drosophila grimshawi</name>
    <name type="common">Hawaiian fruit fly</name>
    <name type="synonym">Idiomyia grimshawi</name>
    <dbReference type="NCBI Taxonomy" id="7222"/>
    <lineage>
        <taxon>Eukaryota</taxon>
        <taxon>Metazoa</taxon>
        <taxon>Ecdysozoa</taxon>
        <taxon>Arthropoda</taxon>
        <taxon>Hexapoda</taxon>
        <taxon>Insecta</taxon>
        <taxon>Pterygota</taxon>
        <taxon>Neoptera</taxon>
        <taxon>Endopterygota</taxon>
        <taxon>Diptera</taxon>
        <taxon>Brachycera</taxon>
        <taxon>Muscomorpha</taxon>
        <taxon>Ephydroidea</taxon>
        <taxon>Drosophilidae</taxon>
        <taxon>Drosophila</taxon>
        <taxon>Hawaiian Drosophila</taxon>
    </lineage>
</organism>
<feature type="disulfide bond" evidence="8">
    <location>
        <begin position="82"/>
        <end position="89"/>
    </location>
</feature>
<evidence type="ECO:0000313" key="12">
    <source>
        <dbReference type="EMBL" id="EDV91535.1"/>
    </source>
</evidence>
<reference evidence="12 13" key="1">
    <citation type="journal article" date="2007" name="Nature">
        <title>Evolution of genes and genomes on the Drosophila phylogeny.</title>
        <authorList>
            <consortium name="Drosophila 12 Genomes Consortium"/>
            <person name="Clark A.G."/>
            <person name="Eisen M.B."/>
            <person name="Smith D.R."/>
            <person name="Bergman C.M."/>
            <person name="Oliver B."/>
            <person name="Markow T.A."/>
            <person name="Kaufman T.C."/>
            <person name="Kellis M."/>
            <person name="Gelbart W."/>
            <person name="Iyer V.N."/>
            <person name="Pollard D.A."/>
            <person name="Sackton T.B."/>
            <person name="Larracuente A.M."/>
            <person name="Singh N.D."/>
            <person name="Abad J.P."/>
            <person name="Abt D.N."/>
            <person name="Adryan B."/>
            <person name="Aguade M."/>
            <person name="Akashi H."/>
            <person name="Anderson W.W."/>
            <person name="Aquadro C.F."/>
            <person name="Ardell D.H."/>
            <person name="Arguello R."/>
            <person name="Artieri C.G."/>
            <person name="Barbash D.A."/>
            <person name="Barker D."/>
            <person name="Barsanti P."/>
            <person name="Batterham P."/>
            <person name="Batzoglou S."/>
            <person name="Begun D."/>
            <person name="Bhutkar A."/>
            <person name="Blanco E."/>
            <person name="Bosak S.A."/>
            <person name="Bradley R.K."/>
            <person name="Brand A.D."/>
            <person name="Brent M.R."/>
            <person name="Brooks A.N."/>
            <person name="Brown R.H."/>
            <person name="Butlin R.K."/>
            <person name="Caggese C."/>
            <person name="Calvi B.R."/>
            <person name="Bernardo de Carvalho A."/>
            <person name="Caspi A."/>
            <person name="Castrezana S."/>
            <person name="Celniker S.E."/>
            <person name="Chang J.L."/>
            <person name="Chapple C."/>
            <person name="Chatterji S."/>
            <person name="Chinwalla A."/>
            <person name="Civetta A."/>
            <person name="Clifton S.W."/>
            <person name="Comeron J.M."/>
            <person name="Costello J.C."/>
            <person name="Coyne J.A."/>
            <person name="Daub J."/>
            <person name="David R.G."/>
            <person name="Delcher A.L."/>
            <person name="Delehaunty K."/>
            <person name="Do C.B."/>
            <person name="Ebling H."/>
            <person name="Edwards K."/>
            <person name="Eickbush T."/>
            <person name="Evans J.D."/>
            <person name="Filipski A."/>
            <person name="Findeiss S."/>
            <person name="Freyhult E."/>
            <person name="Fulton L."/>
            <person name="Fulton R."/>
            <person name="Garcia A.C."/>
            <person name="Gardiner A."/>
            <person name="Garfield D.A."/>
            <person name="Garvin B.E."/>
            <person name="Gibson G."/>
            <person name="Gilbert D."/>
            <person name="Gnerre S."/>
            <person name="Godfrey J."/>
            <person name="Good R."/>
            <person name="Gotea V."/>
            <person name="Gravely B."/>
            <person name="Greenberg A.J."/>
            <person name="Griffiths-Jones S."/>
            <person name="Gross S."/>
            <person name="Guigo R."/>
            <person name="Gustafson E.A."/>
            <person name="Haerty W."/>
            <person name="Hahn M.W."/>
            <person name="Halligan D.L."/>
            <person name="Halpern A.L."/>
            <person name="Halter G.M."/>
            <person name="Han M.V."/>
            <person name="Heger A."/>
            <person name="Hillier L."/>
            <person name="Hinrichs A.S."/>
            <person name="Holmes I."/>
            <person name="Hoskins R.A."/>
            <person name="Hubisz M.J."/>
            <person name="Hultmark D."/>
            <person name="Huntley M.A."/>
            <person name="Jaffe D.B."/>
            <person name="Jagadeeshan S."/>
            <person name="Jeck W.R."/>
            <person name="Johnson J."/>
            <person name="Jones C.D."/>
            <person name="Jordan W.C."/>
            <person name="Karpen G.H."/>
            <person name="Kataoka E."/>
            <person name="Keightley P.D."/>
            <person name="Kheradpour P."/>
            <person name="Kirkness E.F."/>
            <person name="Koerich L.B."/>
            <person name="Kristiansen K."/>
            <person name="Kudrna D."/>
            <person name="Kulathinal R.J."/>
            <person name="Kumar S."/>
            <person name="Kwok R."/>
            <person name="Lander E."/>
            <person name="Langley C.H."/>
            <person name="Lapoint R."/>
            <person name="Lazzaro B.P."/>
            <person name="Lee S.J."/>
            <person name="Levesque L."/>
            <person name="Li R."/>
            <person name="Lin C.F."/>
            <person name="Lin M.F."/>
            <person name="Lindblad-Toh K."/>
            <person name="Llopart A."/>
            <person name="Long M."/>
            <person name="Low L."/>
            <person name="Lozovsky E."/>
            <person name="Lu J."/>
            <person name="Luo M."/>
            <person name="Machado C.A."/>
            <person name="Makalowski W."/>
            <person name="Marzo M."/>
            <person name="Matsuda M."/>
            <person name="Matzkin L."/>
            <person name="McAllister B."/>
            <person name="McBride C.S."/>
            <person name="McKernan B."/>
            <person name="McKernan K."/>
            <person name="Mendez-Lago M."/>
            <person name="Minx P."/>
            <person name="Mollenhauer M.U."/>
            <person name="Montooth K."/>
            <person name="Mount S.M."/>
            <person name="Mu X."/>
            <person name="Myers E."/>
            <person name="Negre B."/>
            <person name="Newfeld S."/>
            <person name="Nielsen R."/>
            <person name="Noor M.A."/>
            <person name="O'Grady P."/>
            <person name="Pachter L."/>
            <person name="Papaceit M."/>
            <person name="Parisi M.J."/>
            <person name="Parisi M."/>
            <person name="Parts L."/>
            <person name="Pedersen J.S."/>
            <person name="Pesole G."/>
            <person name="Phillippy A.M."/>
            <person name="Ponting C.P."/>
            <person name="Pop M."/>
            <person name="Porcelli D."/>
            <person name="Powell J.R."/>
            <person name="Prohaska S."/>
            <person name="Pruitt K."/>
            <person name="Puig M."/>
            <person name="Quesneville H."/>
            <person name="Ram K.R."/>
            <person name="Rand D."/>
            <person name="Rasmussen M.D."/>
            <person name="Reed L.K."/>
            <person name="Reenan R."/>
            <person name="Reily A."/>
            <person name="Remington K.A."/>
            <person name="Rieger T.T."/>
            <person name="Ritchie M.G."/>
            <person name="Robin C."/>
            <person name="Rogers Y.H."/>
            <person name="Rohde C."/>
            <person name="Rozas J."/>
            <person name="Rubenfield M.J."/>
            <person name="Ruiz A."/>
            <person name="Russo S."/>
            <person name="Salzberg S.L."/>
            <person name="Sanchez-Gracia A."/>
            <person name="Saranga D.J."/>
            <person name="Sato H."/>
            <person name="Schaeffer S.W."/>
            <person name="Schatz M.C."/>
            <person name="Schlenke T."/>
            <person name="Schwartz R."/>
            <person name="Segarra C."/>
            <person name="Singh R.S."/>
            <person name="Sirot L."/>
            <person name="Sirota M."/>
            <person name="Sisneros N.B."/>
            <person name="Smith C.D."/>
            <person name="Smith T.F."/>
            <person name="Spieth J."/>
            <person name="Stage D.E."/>
            <person name="Stark A."/>
            <person name="Stephan W."/>
            <person name="Strausberg R.L."/>
            <person name="Strempel S."/>
            <person name="Sturgill D."/>
            <person name="Sutton G."/>
            <person name="Sutton G.G."/>
            <person name="Tao W."/>
            <person name="Teichmann S."/>
            <person name="Tobari Y.N."/>
            <person name="Tomimura Y."/>
            <person name="Tsolas J.M."/>
            <person name="Valente V.L."/>
            <person name="Venter E."/>
            <person name="Venter J.C."/>
            <person name="Vicario S."/>
            <person name="Vieira F.G."/>
            <person name="Vilella A.J."/>
            <person name="Villasante A."/>
            <person name="Walenz B."/>
            <person name="Wang J."/>
            <person name="Wasserman M."/>
            <person name="Watts T."/>
            <person name="Wilson D."/>
            <person name="Wilson R.K."/>
            <person name="Wing R.A."/>
            <person name="Wolfner M.F."/>
            <person name="Wong A."/>
            <person name="Wong G.K."/>
            <person name="Wu C.I."/>
            <person name="Wu G."/>
            <person name="Yamamoto D."/>
            <person name="Yang H.P."/>
            <person name="Yang S.P."/>
            <person name="Yorke J.A."/>
            <person name="Yoshida K."/>
            <person name="Zdobnov E."/>
            <person name="Zhang P."/>
            <person name="Zhang Y."/>
            <person name="Zimin A.V."/>
            <person name="Baldwin J."/>
            <person name="Abdouelleil A."/>
            <person name="Abdulkadir J."/>
            <person name="Abebe A."/>
            <person name="Abera B."/>
            <person name="Abreu J."/>
            <person name="Acer S.C."/>
            <person name="Aftuck L."/>
            <person name="Alexander A."/>
            <person name="An P."/>
            <person name="Anderson E."/>
            <person name="Anderson S."/>
            <person name="Arachi H."/>
            <person name="Azer M."/>
            <person name="Bachantsang P."/>
            <person name="Barry A."/>
            <person name="Bayul T."/>
            <person name="Berlin A."/>
            <person name="Bessette D."/>
            <person name="Bloom T."/>
            <person name="Blye J."/>
            <person name="Boguslavskiy L."/>
            <person name="Bonnet C."/>
            <person name="Boukhgalter B."/>
            <person name="Bourzgui I."/>
            <person name="Brown A."/>
            <person name="Cahill P."/>
            <person name="Channer S."/>
            <person name="Cheshatsang Y."/>
            <person name="Chuda L."/>
            <person name="Citroen M."/>
            <person name="Collymore A."/>
            <person name="Cooke P."/>
            <person name="Costello M."/>
            <person name="D'Aco K."/>
            <person name="Daza R."/>
            <person name="De Haan G."/>
            <person name="DeGray S."/>
            <person name="DeMaso C."/>
            <person name="Dhargay N."/>
            <person name="Dooley K."/>
            <person name="Dooley E."/>
            <person name="Doricent M."/>
            <person name="Dorje P."/>
            <person name="Dorjee K."/>
            <person name="Dupes A."/>
            <person name="Elong R."/>
            <person name="Falk J."/>
            <person name="Farina A."/>
            <person name="Faro S."/>
            <person name="Ferguson D."/>
            <person name="Fisher S."/>
            <person name="Foley C.D."/>
            <person name="Franke A."/>
            <person name="Friedrich D."/>
            <person name="Gadbois L."/>
            <person name="Gearin G."/>
            <person name="Gearin C.R."/>
            <person name="Giannoukos G."/>
            <person name="Goode T."/>
            <person name="Graham J."/>
            <person name="Grandbois E."/>
            <person name="Grewal S."/>
            <person name="Gyaltsen K."/>
            <person name="Hafez N."/>
            <person name="Hagos B."/>
            <person name="Hall J."/>
            <person name="Henson C."/>
            <person name="Hollinger A."/>
            <person name="Honan T."/>
            <person name="Huard M.D."/>
            <person name="Hughes L."/>
            <person name="Hurhula B."/>
            <person name="Husby M.E."/>
            <person name="Kamat A."/>
            <person name="Kanga B."/>
            <person name="Kashin S."/>
            <person name="Khazanovich D."/>
            <person name="Kisner P."/>
            <person name="Lance K."/>
            <person name="Lara M."/>
            <person name="Lee W."/>
            <person name="Lennon N."/>
            <person name="Letendre F."/>
            <person name="LeVine R."/>
            <person name="Lipovsky A."/>
            <person name="Liu X."/>
            <person name="Liu J."/>
            <person name="Liu S."/>
            <person name="Lokyitsang T."/>
            <person name="Lokyitsang Y."/>
            <person name="Lubonja R."/>
            <person name="Lui A."/>
            <person name="MacDonald P."/>
            <person name="Magnisalis V."/>
            <person name="Maru K."/>
            <person name="Matthews C."/>
            <person name="McCusker W."/>
            <person name="McDonough S."/>
            <person name="Mehta T."/>
            <person name="Meldrim J."/>
            <person name="Meneus L."/>
            <person name="Mihai O."/>
            <person name="Mihalev A."/>
            <person name="Mihova T."/>
            <person name="Mittelman R."/>
            <person name="Mlenga V."/>
            <person name="Montmayeur A."/>
            <person name="Mulrain L."/>
            <person name="Navidi A."/>
            <person name="Naylor J."/>
            <person name="Negash T."/>
            <person name="Nguyen T."/>
            <person name="Nguyen N."/>
            <person name="Nicol R."/>
            <person name="Norbu C."/>
            <person name="Norbu N."/>
            <person name="Novod N."/>
            <person name="O'Neill B."/>
            <person name="Osman S."/>
            <person name="Markiewicz E."/>
            <person name="Oyono O.L."/>
            <person name="Patti C."/>
            <person name="Phunkhang P."/>
            <person name="Pierre F."/>
            <person name="Priest M."/>
            <person name="Raghuraman S."/>
            <person name="Rege F."/>
            <person name="Reyes R."/>
            <person name="Rise C."/>
            <person name="Rogov P."/>
            <person name="Ross K."/>
            <person name="Ryan E."/>
            <person name="Settipalli S."/>
            <person name="Shea T."/>
            <person name="Sherpa N."/>
            <person name="Shi L."/>
            <person name="Shih D."/>
            <person name="Sparrow T."/>
            <person name="Spaulding J."/>
            <person name="Stalker J."/>
            <person name="Stange-Thomann N."/>
            <person name="Stavropoulos S."/>
            <person name="Stone C."/>
            <person name="Strader C."/>
            <person name="Tesfaye S."/>
            <person name="Thomson T."/>
            <person name="Thoulutsang Y."/>
            <person name="Thoulutsang D."/>
            <person name="Topham K."/>
            <person name="Topping I."/>
            <person name="Tsamla T."/>
            <person name="Vassiliev H."/>
            <person name="Vo A."/>
            <person name="Wangchuk T."/>
            <person name="Wangdi T."/>
            <person name="Weiand M."/>
            <person name="Wilkinson J."/>
            <person name="Wilson A."/>
            <person name="Yadav S."/>
            <person name="Young G."/>
            <person name="Yu Q."/>
            <person name="Zembek L."/>
            <person name="Zhong D."/>
            <person name="Zimmer A."/>
            <person name="Zwirko Z."/>
            <person name="Jaffe D.B."/>
            <person name="Alvarez P."/>
            <person name="Brockman W."/>
            <person name="Butler J."/>
            <person name="Chin C."/>
            <person name="Gnerre S."/>
            <person name="Grabherr M."/>
            <person name="Kleber M."/>
            <person name="Mauceli E."/>
            <person name="MacCallum I."/>
        </authorList>
    </citation>
    <scope>NUCLEOTIDE SEQUENCE [LARGE SCALE GENOMIC DNA]</scope>
    <source>
        <strain evidence="13">Tucson 15287-2541.00</strain>
    </source>
</reference>
<dbReference type="InterPro" id="IPR001969">
    <property type="entry name" value="Aspartic_peptidase_AS"/>
</dbReference>
<dbReference type="PANTHER" id="PTHR47966:SF51">
    <property type="entry name" value="BETA-SITE APP-CLEAVING ENZYME, ISOFORM A-RELATED"/>
    <property type="match status" value="1"/>
</dbReference>
<dbReference type="PRINTS" id="PR00792">
    <property type="entry name" value="PEPSIN"/>
</dbReference>
<feature type="disulfide bond" evidence="8">
    <location>
        <begin position="287"/>
        <end position="323"/>
    </location>
</feature>
<dbReference type="FunFam" id="2.40.70.10:FF:000008">
    <property type="entry name" value="Cathepsin D"/>
    <property type="match status" value="1"/>
</dbReference>
<dbReference type="PROSITE" id="PS51767">
    <property type="entry name" value="PEPTIDASE_A1"/>
    <property type="match status" value="1"/>
</dbReference>
<evidence type="ECO:0000256" key="4">
    <source>
        <dbReference type="ARBA" id="ARBA00022801"/>
    </source>
</evidence>
<evidence type="ECO:0000256" key="6">
    <source>
        <dbReference type="ARBA" id="ARBA00023180"/>
    </source>
</evidence>
<evidence type="ECO:0000256" key="3">
    <source>
        <dbReference type="ARBA" id="ARBA00022750"/>
    </source>
</evidence>
<feature type="signal peptide" evidence="10">
    <location>
        <begin position="1"/>
        <end position="17"/>
    </location>
</feature>
<feature type="domain" description="Peptidase A1" evidence="11">
    <location>
        <begin position="51"/>
        <end position="359"/>
    </location>
</feature>
<dbReference type="Proteomes" id="UP000001070">
    <property type="component" value="Unassembled WGS sequence"/>
</dbReference>
<dbReference type="OrthoDB" id="15189at2759"/>
<dbReference type="FunCoup" id="B4JTV6">
    <property type="interactions" value="180"/>
</dbReference>
<dbReference type="InParanoid" id="B4JTV6"/>
<evidence type="ECO:0000256" key="9">
    <source>
        <dbReference type="RuleBase" id="RU000454"/>
    </source>
</evidence>
<evidence type="ECO:0000256" key="7">
    <source>
        <dbReference type="PIRSR" id="PIRSR601461-1"/>
    </source>
</evidence>
<dbReference type="SUPFAM" id="SSF50630">
    <property type="entry name" value="Acid proteases"/>
    <property type="match status" value="1"/>
</dbReference>
<comment type="similarity">
    <text evidence="1 9">Belongs to the peptidase A1 family.</text>
</comment>
<dbReference type="OMA" id="ELFCQQH"/>
<keyword evidence="4 9" id="KW-0378">Hydrolase</keyword>
<evidence type="ECO:0000256" key="8">
    <source>
        <dbReference type="PIRSR" id="PIRSR601461-2"/>
    </source>
</evidence>
<dbReference type="STRING" id="7222.B4JTV6"/>
<accession>B4JTV6</accession>
<evidence type="ECO:0000259" key="11">
    <source>
        <dbReference type="PROSITE" id="PS51767"/>
    </source>
</evidence>
<feature type="active site" evidence="7">
    <location>
        <position position="69"/>
    </location>
</feature>
<dbReference type="PROSITE" id="PS00141">
    <property type="entry name" value="ASP_PROTEASE"/>
    <property type="match status" value="2"/>
</dbReference>
<keyword evidence="2 9" id="KW-0645">Protease</keyword>
<evidence type="ECO:0000256" key="5">
    <source>
        <dbReference type="ARBA" id="ARBA00023157"/>
    </source>
</evidence>
<keyword evidence="6" id="KW-0325">Glycoprotein</keyword>
<dbReference type="InterPro" id="IPR001461">
    <property type="entry name" value="Aspartic_peptidase_A1"/>
</dbReference>
<dbReference type="Gene3D" id="2.40.70.10">
    <property type="entry name" value="Acid Proteases"/>
    <property type="match status" value="2"/>
</dbReference>
<dbReference type="PhylomeDB" id="B4JTV6"/>
<keyword evidence="5 8" id="KW-1015">Disulfide bond</keyword>
<feature type="active site" evidence="7">
    <location>
        <position position="254"/>
    </location>
</feature>
<dbReference type="KEGG" id="dgr:6568105"/>
<dbReference type="InterPro" id="IPR021109">
    <property type="entry name" value="Peptidase_aspartic_dom_sf"/>
</dbReference>
<dbReference type="Pfam" id="PF00026">
    <property type="entry name" value="Asp"/>
    <property type="match status" value="1"/>
</dbReference>
<evidence type="ECO:0000313" key="13">
    <source>
        <dbReference type="Proteomes" id="UP000001070"/>
    </source>
</evidence>
<dbReference type="PANTHER" id="PTHR47966">
    <property type="entry name" value="BETA-SITE APP-CLEAVING ENZYME, ISOFORM A-RELATED"/>
    <property type="match status" value="1"/>
</dbReference>